<feature type="region of interest" description="Interaction with tRNA" evidence="10">
    <location>
        <begin position="154"/>
        <end position="156"/>
    </location>
</feature>
<dbReference type="Gene3D" id="2.40.30.10">
    <property type="entry name" value="Translation factors"/>
    <property type="match status" value="1"/>
</dbReference>
<keyword evidence="8" id="KW-1015">Disulfide bond</keyword>
<dbReference type="EMBL" id="CP157197">
    <property type="protein sequence ID" value="XBG65997.1"/>
    <property type="molecule type" value="Genomic_DNA"/>
</dbReference>
<feature type="domain" description="tRNA-specific 2-thiouridylase MnmA-like C-terminal" evidence="11">
    <location>
        <begin position="284"/>
        <end position="360"/>
    </location>
</feature>
<name>A0AAU7BXY5_9RICK</name>
<dbReference type="InterPro" id="IPR023382">
    <property type="entry name" value="MnmA-like_central_sf"/>
</dbReference>
<dbReference type="CDD" id="cd01998">
    <property type="entry name" value="MnmA_TRMU-like"/>
    <property type="match status" value="1"/>
</dbReference>
<evidence type="ECO:0000256" key="6">
    <source>
        <dbReference type="ARBA" id="ARBA00022840"/>
    </source>
</evidence>
<reference evidence="13" key="1">
    <citation type="submission" date="2024-05" db="EMBL/GenBank/DDBJ databases">
        <title>Characterization of a novel Rickettsia species. (Rickettsia oklahomia sp. nov.) from Amblyomma americanum ticks.</title>
        <authorList>
            <person name="Korla P.K."/>
            <person name="Karounos M."/>
            <person name="Wilson J.M."/>
            <person name="Little S.E."/>
            <person name="Qurollo B.A."/>
        </authorList>
    </citation>
    <scope>NUCLEOTIDE SEQUENCE</scope>
    <source>
        <strain evidence="13">Oklahoma-10</strain>
    </source>
</reference>
<sequence>MINLGDKQSTIVVAMSGGVDSSAVAAMLHEQGYNVIGITLQLYDHGIAVGKKNACCAGQDIYDAKMVANKLGIPHYVLDYESKFKESVIDNFVDSYLQGETPLPCVQCNKLVKFRDLIKTAKELGAVQLATGHYVRKINVDNRAELYTGLDPVKDQSYFLFTTTKEQLEYLTFPLGGLTKDETRKLASKFGLDVAYKPDSQDICFVPDRNYKSVITKIRPGSSERGKIIHINGFELGEHSGIINYTIGQRRGLGVAYNEPLYVIKIDPNNNIVYVGPESALNVQEFIIKDVNWLADEIQDNEKLEVAVKIRSTRPPRLAEISKFGDDKMKVKFLSEEKAVAPGQACVIYAGERVLGGGWITRDIIITP</sequence>
<dbReference type="SUPFAM" id="SSF52402">
    <property type="entry name" value="Adenine nucleotide alpha hydrolases-like"/>
    <property type="match status" value="1"/>
</dbReference>
<dbReference type="AlphaFoldDB" id="A0AAU7BXY5"/>
<dbReference type="PANTHER" id="PTHR11933">
    <property type="entry name" value="TRNA 5-METHYLAMINOMETHYL-2-THIOURIDYLATE -METHYLTRANSFERASE"/>
    <property type="match status" value="1"/>
</dbReference>
<dbReference type="FunFam" id="3.40.50.620:FF:000115">
    <property type="entry name" value="tRNA-specific 2-thiouridylase MnmA"/>
    <property type="match status" value="1"/>
</dbReference>
<dbReference type="RefSeq" id="WP_347938627.1">
    <property type="nucleotide sequence ID" value="NZ_CP157197.1"/>
</dbReference>
<evidence type="ECO:0000256" key="4">
    <source>
        <dbReference type="ARBA" id="ARBA00022694"/>
    </source>
</evidence>
<dbReference type="NCBIfam" id="TIGR00420">
    <property type="entry name" value="trmU"/>
    <property type="match status" value="1"/>
</dbReference>
<dbReference type="NCBIfam" id="NF001138">
    <property type="entry name" value="PRK00143.1"/>
    <property type="match status" value="1"/>
</dbReference>
<evidence type="ECO:0000256" key="5">
    <source>
        <dbReference type="ARBA" id="ARBA00022741"/>
    </source>
</evidence>
<feature type="site" description="Interaction with tRNA" evidence="10">
    <location>
        <position position="133"/>
    </location>
</feature>
<feature type="binding site" evidence="10">
    <location>
        <position position="132"/>
    </location>
    <ligand>
        <name>ATP</name>
        <dbReference type="ChEBI" id="CHEBI:30616"/>
    </ligand>
</feature>
<evidence type="ECO:0000256" key="8">
    <source>
        <dbReference type="ARBA" id="ARBA00023157"/>
    </source>
</evidence>
<dbReference type="HAMAP" id="MF_00144">
    <property type="entry name" value="tRNA_thiouridyl_MnmA"/>
    <property type="match status" value="1"/>
</dbReference>
<evidence type="ECO:0000259" key="11">
    <source>
        <dbReference type="Pfam" id="PF20258"/>
    </source>
</evidence>
<dbReference type="Gene3D" id="2.30.30.280">
    <property type="entry name" value="Adenine nucleotide alpha hydrolases-like domains"/>
    <property type="match status" value="1"/>
</dbReference>
<dbReference type="GO" id="GO:0002143">
    <property type="term" value="P:tRNA wobble position uridine thiolation"/>
    <property type="evidence" value="ECO:0007669"/>
    <property type="project" value="TreeGrafter"/>
</dbReference>
<evidence type="ECO:0000256" key="1">
    <source>
        <dbReference type="ARBA" id="ARBA00022490"/>
    </source>
</evidence>
<dbReference type="KEGG" id="rof:AAGW17_03245"/>
<evidence type="ECO:0000313" key="13">
    <source>
        <dbReference type="EMBL" id="XBG65997.1"/>
    </source>
</evidence>
<dbReference type="Gene3D" id="3.40.50.620">
    <property type="entry name" value="HUPs"/>
    <property type="match status" value="1"/>
</dbReference>
<evidence type="ECO:0000256" key="2">
    <source>
        <dbReference type="ARBA" id="ARBA00022555"/>
    </source>
</evidence>
<gene>
    <name evidence="10 13" type="primary">mnmA</name>
    <name evidence="13" type="ORF">AAGW17_03245</name>
</gene>
<feature type="active site" description="Cysteine persulfide intermediate" evidence="10">
    <location>
        <position position="204"/>
    </location>
</feature>
<feature type="site" description="Interaction with tRNA" evidence="10">
    <location>
        <position position="344"/>
    </location>
</feature>
<protein>
    <recommendedName>
        <fullName evidence="10">tRNA-specific 2-thiouridylase MnmA</fullName>
        <ecNumber evidence="10">2.8.1.13</ecNumber>
    </recommendedName>
</protein>
<comment type="catalytic activity">
    <reaction evidence="9 10">
        <text>S-sulfanyl-L-cysteinyl-[protein] + uridine(34) in tRNA + AH2 + ATP = 2-thiouridine(34) in tRNA + L-cysteinyl-[protein] + A + AMP + diphosphate + H(+)</text>
        <dbReference type="Rhea" id="RHEA:47032"/>
        <dbReference type="Rhea" id="RHEA-COMP:10131"/>
        <dbReference type="Rhea" id="RHEA-COMP:11726"/>
        <dbReference type="Rhea" id="RHEA-COMP:11727"/>
        <dbReference type="Rhea" id="RHEA-COMP:11728"/>
        <dbReference type="ChEBI" id="CHEBI:13193"/>
        <dbReference type="ChEBI" id="CHEBI:15378"/>
        <dbReference type="ChEBI" id="CHEBI:17499"/>
        <dbReference type="ChEBI" id="CHEBI:29950"/>
        <dbReference type="ChEBI" id="CHEBI:30616"/>
        <dbReference type="ChEBI" id="CHEBI:33019"/>
        <dbReference type="ChEBI" id="CHEBI:61963"/>
        <dbReference type="ChEBI" id="CHEBI:65315"/>
        <dbReference type="ChEBI" id="CHEBI:87170"/>
        <dbReference type="ChEBI" id="CHEBI:456215"/>
        <dbReference type="EC" id="2.8.1.13"/>
    </reaction>
</comment>
<dbReference type="GO" id="GO:0000049">
    <property type="term" value="F:tRNA binding"/>
    <property type="evidence" value="ECO:0007669"/>
    <property type="project" value="UniProtKB-KW"/>
</dbReference>
<keyword evidence="4 10" id="KW-0819">tRNA processing</keyword>
<evidence type="ECO:0000256" key="9">
    <source>
        <dbReference type="ARBA" id="ARBA00051542"/>
    </source>
</evidence>
<evidence type="ECO:0000256" key="10">
    <source>
        <dbReference type="HAMAP-Rule" id="MF_00144"/>
    </source>
</evidence>
<evidence type="ECO:0000256" key="3">
    <source>
        <dbReference type="ARBA" id="ARBA00022679"/>
    </source>
</evidence>
<feature type="domain" description="tRNA-specific 2-thiouridylase MnmA-like central" evidence="12">
    <location>
        <begin position="223"/>
        <end position="276"/>
    </location>
</feature>
<proteinExistence type="inferred from homology"/>
<comment type="function">
    <text evidence="10">Catalyzes the 2-thiolation of uridine at the wobble position (U34) of tRNA, leading to the formation of s(2)U34.</text>
</comment>
<feature type="binding site" evidence="10">
    <location>
        <position position="40"/>
    </location>
    <ligand>
        <name>ATP</name>
        <dbReference type="ChEBI" id="CHEBI:30616"/>
    </ligand>
</feature>
<feature type="binding site" evidence="10">
    <location>
        <begin position="14"/>
        <end position="21"/>
    </location>
    <ligand>
        <name>ATP</name>
        <dbReference type="ChEBI" id="CHEBI:30616"/>
    </ligand>
</feature>
<dbReference type="GO" id="GO:0005524">
    <property type="term" value="F:ATP binding"/>
    <property type="evidence" value="ECO:0007669"/>
    <property type="project" value="UniProtKB-KW"/>
</dbReference>
<dbReference type="FunFam" id="2.30.30.280:FF:000001">
    <property type="entry name" value="tRNA-specific 2-thiouridylase MnmA"/>
    <property type="match status" value="1"/>
</dbReference>
<dbReference type="InterPro" id="IPR046885">
    <property type="entry name" value="MnmA-like_C"/>
</dbReference>
<dbReference type="GO" id="GO:0005737">
    <property type="term" value="C:cytoplasm"/>
    <property type="evidence" value="ECO:0007669"/>
    <property type="project" value="UniProtKB-SubCell"/>
</dbReference>
<comment type="subcellular location">
    <subcellularLocation>
        <location evidence="10">Cytoplasm</location>
    </subcellularLocation>
</comment>
<keyword evidence="1 10" id="KW-0963">Cytoplasm</keyword>
<dbReference type="InterPro" id="IPR046884">
    <property type="entry name" value="MnmA-like_central"/>
</dbReference>
<keyword evidence="6 10" id="KW-0067">ATP-binding</keyword>
<keyword evidence="5 10" id="KW-0547">Nucleotide-binding</keyword>
<keyword evidence="3 10" id="KW-0808">Transferase</keyword>
<keyword evidence="7 10" id="KW-0694">RNA-binding</keyword>
<dbReference type="Pfam" id="PF03054">
    <property type="entry name" value="tRNA_Me_trans"/>
    <property type="match status" value="1"/>
</dbReference>
<dbReference type="PANTHER" id="PTHR11933:SF5">
    <property type="entry name" value="MITOCHONDRIAL TRNA-SPECIFIC 2-THIOURIDYLASE 1"/>
    <property type="match status" value="1"/>
</dbReference>
<dbReference type="InterPro" id="IPR014729">
    <property type="entry name" value="Rossmann-like_a/b/a_fold"/>
</dbReference>
<organism evidence="13">
    <name type="scientific">Rickettsia oklahomensis</name>
    <dbReference type="NCBI Taxonomy" id="3141789"/>
    <lineage>
        <taxon>Bacteria</taxon>
        <taxon>Pseudomonadati</taxon>
        <taxon>Pseudomonadota</taxon>
        <taxon>Alphaproteobacteria</taxon>
        <taxon>Rickettsiales</taxon>
        <taxon>Rickettsiaceae</taxon>
        <taxon>Rickettsieae</taxon>
        <taxon>Rickettsia</taxon>
        <taxon>belli group</taxon>
    </lineage>
</organism>
<evidence type="ECO:0000256" key="7">
    <source>
        <dbReference type="ARBA" id="ARBA00022884"/>
    </source>
</evidence>
<dbReference type="Pfam" id="PF20258">
    <property type="entry name" value="tRNA_Me_trans_C"/>
    <property type="match status" value="1"/>
</dbReference>
<accession>A0AAU7BXY5</accession>
<dbReference type="GO" id="GO:0103016">
    <property type="term" value="F:tRNA-uridine 2-sulfurtransferase activity"/>
    <property type="evidence" value="ECO:0007669"/>
    <property type="project" value="UniProtKB-EC"/>
</dbReference>
<comment type="similarity">
    <text evidence="10">Belongs to the MnmA/TRMU family.</text>
</comment>
<dbReference type="EC" id="2.8.1.13" evidence="10"/>
<dbReference type="InterPro" id="IPR004506">
    <property type="entry name" value="MnmA-like"/>
</dbReference>
<evidence type="ECO:0000259" key="12">
    <source>
        <dbReference type="Pfam" id="PF20259"/>
    </source>
</evidence>
<comment type="caution">
    <text evidence="10">Lacks conserved residue(s) required for the propagation of feature annotation.</text>
</comment>
<feature type="active site" description="Nucleophile" evidence="10">
    <location>
        <position position="108"/>
    </location>
</feature>
<dbReference type="Pfam" id="PF20259">
    <property type="entry name" value="tRNA_Me_trans_M"/>
    <property type="match status" value="1"/>
</dbReference>
<dbReference type="FunFam" id="2.40.30.10:FF:000127">
    <property type="entry name" value="tRNA-specific 2-thiouridylase MnmA"/>
    <property type="match status" value="1"/>
</dbReference>
<keyword evidence="2 10" id="KW-0820">tRNA-binding</keyword>